<dbReference type="EC" id="2.7.13.3" evidence="3"/>
<comment type="caution">
    <text evidence="13">The sequence shown here is derived from an EMBL/GenBank/DDBJ whole genome shotgun (WGS) entry which is preliminary data.</text>
</comment>
<dbReference type="InterPro" id="IPR036097">
    <property type="entry name" value="HisK_dim/P_sf"/>
</dbReference>
<dbReference type="GO" id="GO:0000155">
    <property type="term" value="F:phosphorelay sensor kinase activity"/>
    <property type="evidence" value="ECO:0007669"/>
    <property type="project" value="InterPro"/>
</dbReference>
<evidence type="ECO:0000256" key="3">
    <source>
        <dbReference type="ARBA" id="ARBA00012438"/>
    </source>
</evidence>
<gene>
    <name evidence="13" type="ORF">EDX97_10250</name>
</gene>
<evidence type="ECO:0000313" key="13">
    <source>
        <dbReference type="EMBL" id="RNM29369.1"/>
    </source>
</evidence>
<dbReference type="PANTHER" id="PTHR45453:SF1">
    <property type="entry name" value="PHOSPHATE REGULON SENSOR PROTEIN PHOR"/>
    <property type="match status" value="1"/>
</dbReference>
<reference evidence="13 14" key="1">
    <citation type="submission" date="2018-11" db="EMBL/GenBank/DDBJ databases">
        <title>Clostridium sp. nov., a member of the family Erysipelotrichaceae isolated from pig faeces.</title>
        <authorList>
            <person name="Chang Y.-H."/>
        </authorList>
    </citation>
    <scope>NUCLEOTIDE SEQUENCE [LARGE SCALE GENOMIC DNA]</scope>
    <source>
        <strain evidence="13 14">YH-panp20</strain>
    </source>
</reference>
<keyword evidence="10" id="KW-1133">Transmembrane helix</keyword>
<dbReference type="FunFam" id="1.10.287.130:FF:000001">
    <property type="entry name" value="Two-component sensor histidine kinase"/>
    <property type="match status" value="1"/>
</dbReference>
<keyword evidence="8 10" id="KW-0472">Membrane</keyword>
<evidence type="ECO:0000256" key="6">
    <source>
        <dbReference type="ARBA" id="ARBA00022777"/>
    </source>
</evidence>
<dbReference type="GO" id="GO:0004721">
    <property type="term" value="F:phosphoprotein phosphatase activity"/>
    <property type="evidence" value="ECO:0007669"/>
    <property type="project" value="TreeGrafter"/>
</dbReference>
<dbReference type="FunFam" id="3.30.565.10:FF:000006">
    <property type="entry name" value="Sensor histidine kinase WalK"/>
    <property type="match status" value="1"/>
</dbReference>
<feature type="transmembrane region" description="Helical" evidence="10">
    <location>
        <begin position="143"/>
        <end position="169"/>
    </location>
</feature>
<dbReference type="OrthoDB" id="9813151at2"/>
<sequence length="553" mass="62944">MRKQIFRSICVVAFAVLVAVFTLIMGRLYNYFTSEEMQQLAVQTELASKAVNDEGMTYFKHMRKTTDYRITWIDSDGTVLYDNQEDAKTMDNHANRTEVKQALKKGIGQANRRSNTIMHQSLYYALKLDDGTVLRLSCDQNTVWSLAFTMMQPIFGILILIILLSLFLARRVSNRIVEPLNNTDLDNPLVNDHYEELTPFLTRIDQQQVELKAQSRKLHQKEEEFDAVTNNMNEGLILLNREGIILSINRKAKQLLGGTSASIGKDILTVNRSLELNELLDQCREGQQSEIVYPINREDYQLIASPIFYHQRVSGMALLMLNVTEKKQAEKLRREFTANVSHELKTPLHTISGCAELLQSGMVKPEDQAKFVHEIYREAQRMIALVEDIIKLSHLDEGTTDMQYEEIDLYTFTQQMLDSLADKAQGAQVQLALHGKHETINAIPQLLQSIVYNICDNAIKYNHPGGHVDVTVDEDENNVIFKVKDDGIGIPLEHQARIFERFYRVDKSHSKAVGGTGLGLSIVKHAAQTLHAKLFVDSKPNQGTTMTVWFLKD</sequence>
<dbReference type="CDD" id="cd00082">
    <property type="entry name" value="HisKA"/>
    <property type="match status" value="1"/>
</dbReference>
<dbReference type="Gene3D" id="3.30.565.10">
    <property type="entry name" value="Histidine kinase-like ATPase, C-terminal domain"/>
    <property type="match status" value="1"/>
</dbReference>
<evidence type="ECO:0000256" key="8">
    <source>
        <dbReference type="ARBA" id="ARBA00023136"/>
    </source>
</evidence>
<evidence type="ECO:0000256" key="2">
    <source>
        <dbReference type="ARBA" id="ARBA00004370"/>
    </source>
</evidence>
<evidence type="ECO:0000256" key="10">
    <source>
        <dbReference type="SAM" id="Phobius"/>
    </source>
</evidence>
<dbReference type="InterPro" id="IPR005467">
    <property type="entry name" value="His_kinase_dom"/>
</dbReference>
<dbReference type="PROSITE" id="PS50109">
    <property type="entry name" value="HIS_KIN"/>
    <property type="match status" value="1"/>
</dbReference>
<dbReference type="InterPro" id="IPR003661">
    <property type="entry name" value="HisK_dim/P_dom"/>
</dbReference>
<keyword evidence="5" id="KW-0808">Transferase</keyword>
<protein>
    <recommendedName>
        <fullName evidence="3">histidine kinase</fullName>
        <ecNumber evidence="3">2.7.13.3</ecNumber>
    </recommendedName>
</protein>
<dbReference type="SUPFAM" id="SSF55874">
    <property type="entry name" value="ATPase domain of HSP90 chaperone/DNA topoisomerase II/histidine kinase"/>
    <property type="match status" value="1"/>
</dbReference>
<dbReference type="InterPro" id="IPR003594">
    <property type="entry name" value="HATPase_dom"/>
</dbReference>
<keyword evidence="14" id="KW-1185">Reference proteome</keyword>
<evidence type="ECO:0000256" key="1">
    <source>
        <dbReference type="ARBA" id="ARBA00000085"/>
    </source>
</evidence>
<dbReference type="Pfam" id="PF00512">
    <property type="entry name" value="HisKA"/>
    <property type="match status" value="1"/>
</dbReference>
<organism evidence="13 14">
    <name type="scientific">Absicoccus porci</name>
    <dbReference type="NCBI Taxonomy" id="2486576"/>
    <lineage>
        <taxon>Bacteria</taxon>
        <taxon>Bacillati</taxon>
        <taxon>Bacillota</taxon>
        <taxon>Erysipelotrichia</taxon>
        <taxon>Erysipelotrichales</taxon>
        <taxon>Erysipelotrichaceae</taxon>
        <taxon>Absicoccus</taxon>
    </lineage>
</organism>
<dbReference type="Gene3D" id="3.30.450.20">
    <property type="entry name" value="PAS domain"/>
    <property type="match status" value="1"/>
</dbReference>
<dbReference type="SMART" id="SM00091">
    <property type="entry name" value="PAS"/>
    <property type="match status" value="1"/>
</dbReference>
<dbReference type="InterPro" id="IPR036890">
    <property type="entry name" value="HATPase_C_sf"/>
</dbReference>
<dbReference type="InterPro" id="IPR004358">
    <property type="entry name" value="Sig_transdc_His_kin-like_C"/>
</dbReference>
<proteinExistence type="predicted"/>
<keyword evidence="10" id="KW-0812">Transmembrane</keyword>
<evidence type="ECO:0000259" key="12">
    <source>
        <dbReference type="PROSITE" id="PS50112"/>
    </source>
</evidence>
<dbReference type="AlphaFoldDB" id="A0A3N0HX74"/>
<dbReference type="SMART" id="SM00388">
    <property type="entry name" value="HisKA"/>
    <property type="match status" value="1"/>
</dbReference>
<dbReference type="Gene3D" id="1.10.287.130">
    <property type="match status" value="1"/>
</dbReference>
<evidence type="ECO:0000256" key="5">
    <source>
        <dbReference type="ARBA" id="ARBA00022679"/>
    </source>
</evidence>
<dbReference type="CDD" id="cd00075">
    <property type="entry name" value="HATPase"/>
    <property type="match status" value="1"/>
</dbReference>
<evidence type="ECO:0000313" key="14">
    <source>
        <dbReference type="Proteomes" id="UP000276568"/>
    </source>
</evidence>
<dbReference type="SUPFAM" id="SSF47384">
    <property type="entry name" value="Homodimeric domain of signal transducing histidine kinase"/>
    <property type="match status" value="1"/>
</dbReference>
<name>A0A3N0HX74_9FIRM</name>
<dbReference type="SMART" id="SM00387">
    <property type="entry name" value="HATPase_c"/>
    <property type="match status" value="1"/>
</dbReference>
<feature type="domain" description="PAS" evidence="12">
    <location>
        <begin position="221"/>
        <end position="257"/>
    </location>
</feature>
<dbReference type="InterPro" id="IPR050351">
    <property type="entry name" value="BphY/WalK/GraS-like"/>
</dbReference>
<evidence type="ECO:0000256" key="9">
    <source>
        <dbReference type="SAM" id="Coils"/>
    </source>
</evidence>
<dbReference type="GO" id="GO:0016036">
    <property type="term" value="P:cellular response to phosphate starvation"/>
    <property type="evidence" value="ECO:0007669"/>
    <property type="project" value="TreeGrafter"/>
</dbReference>
<evidence type="ECO:0000259" key="11">
    <source>
        <dbReference type="PROSITE" id="PS50109"/>
    </source>
</evidence>
<dbReference type="EMBL" id="RJQC01000004">
    <property type="protein sequence ID" value="RNM29369.1"/>
    <property type="molecule type" value="Genomic_DNA"/>
</dbReference>
<dbReference type="CDD" id="cd00130">
    <property type="entry name" value="PAS"/>
    <property type="match status" value="1"/>
</dbReference>
<keyword evidence="9" id="KW-0175">Coiled coil</keyword>
<dbReference type="NCBIfam" id="TIGR00229">
    <property type="entry name" value="sensory_box"/>
    <property type="match status" value="1"/>
</dbReference>
<dbReference type="RefSeq" id="WP_128521056.1">
    <property type="nucleotide sequence ID" value="NZ_RJQC01000004.1"/>
</dbReference>
<dbReference type="SUPFAM" id="SSF55785">
    <property type="entry name" value="PYP-like sensor domain (PAS domain)"/>
    <property type="match status" value="1"/>
</dbReference>
<dbReference type="PANTHER" id="PTHR45453">
    <property type="entry name" value="PHOSPHATE REGULON SENSOR PROTEIN PHOR"/>
    <property type="match status" value="1"/>
</dbReference>
<comment type="catalytic activity">
    <reaction evidence="1">
        <text>ATP + protein L-histidine = ADP + protein N-phospho-L-histidine.</text>
        <dbReference type="EC" id="2.7.13.3"/>
    </reaction>
</comment>
<accession>A0A3N0HX74</accession>
<dbReference type="PROSITE" id="PS50112">
    <property type="entry name" value="PAS"/>
    <property type="match status" value="1"/>
</dbReference>
<comment type="subcellular location">
    <subcellularLocation>
        <location evidence="2">Membrane</location>
    </subcellularLocation>
</comment>
<evidence type="ECO:0000256" key="4">
    <source>
        <dbReference type="ARBA" id="ARBA00022553"/>
    </source>
</evidence>
<dbReference type="Proteomes" id="UP000276568">
    <property type="component" value="Unassembled WGS sequence"/>
</dbReference>
<evidence type="ECO:0000256" key="7">
    <source>
        <dbReference type="ARBA" id="ARBA00023012"/>
    </source>
</evidence>
<dbReference type="GO" id="GO:0005886">
    <property type="term" value="C:plasma membrane"/>
    <property type="evidence" value="ECO:0007669"/>
    <property type="project" value="TreeGrafter"/>
</dbReference>
<feature type="domain" description="Histidine kinase" evidence="11">
    <location>
        <begin position="339"/>
        <end position="553"/>
    </location>
</feature>
<dbReference type="Pfam" id="PF13188">
    <property type="entry name" value="PAS_8"/>
    <property type="match status" value="1"/>
</dbReference>
<dbReference type="Pfam" id="PF02518">
    <property type="entry name" value="HATPase_c"/>
    <property type="match status" value="1"/>
</dbReference>
<dbReference type="InterPro" id="IPR000014">
    <property type="entry name" value="PAS"/>
</dbReference>
<keyword evidence="7" id="KW-0902">Two-component regulatory system</keyword>
<dbReference type="InterPro" id="IPR035965">
    <property type="entry name" value="PAS-like_dom_sf"/>
</dbReference>
<dbReference type="PRINTS" id="PR00344">
    <property type="entry name" value="BCTRLSENSOR"/>
</dbReference>
<keyword evidence="4" id="KW-0597">Phosphoprotein</keyword>
<keyword evidence="6" id="KW-0418">Kinase</keyword>
<feature type="coiled-coil region" evidence="9">
    <location>
        <begin position="204"/>
        <end position="231"/>
    </location>
</feature>